<keyword evidence="3" id="KW-1185">Reference proteome</keyword>
<protein>
    <recommendedName>
        <fullName evidence="4">Copper chaperone NosL</fullName>
    </recommendedName>
</protein>
<name>A0AAJ4A3Z1_9BACT</name>
<accession>A0AAJ4A3Z1</accession>
<reference evidence="3" key="1">
    <citation type="submission" date="2019-06" db="EMBL/GenBank/DDBJ databases">
        <title>Sulfurimonas gotlandica sp. nov., a chemoautotrophic and psychrotolerant epsilonproteobacterium isolated from a pelagic redoxcline, and an emended description of the genus Sulfurimonas.</title>
        <authorList>
            <person name="Wang S."/>
            <person name="Jiang L."/>
            <person name="Shao Z."/>
        </authorList>
    </citation>
    <scope>NUCLEOTIDE SEQUENCE [LARGE SCALE GENOMIC DNA]</scope>
    <source>
        <strain evidence="3">1-1N</strain>
    </source>
</reference>
<dbReference type="Proteomes" id="UP000326061">
    <property type="component" value="Chromosome"/>
</dbReference>
<dbReference type="SUPFAM" id="SSF160387">
    <property type="entry name" value="NosL/MerB-like"/>
    <property type="match status" value="1"/>
</dbReference>
<evidence type="ECO:0008006" key="4">
    <source>
        <dbReference type="Google" id="ProtNLM"/>
    </source>
</evidence>
<gene>
    <name evidence="2" type="ORF">FJR47_06085</name>
</gene>
<organism evidence="2 3">
    <name type="scientific">Sulfurimonas xiamenensis</name>
    <dbReference type="NCBI Taxonomy" id="2590021"/>
    <lineage>
        <taxon>Bacteria</taxon>
        <taxon>Pseudomonadati</taxon>
        <taxon>Campylobacterota</taxon>
        <taxon>Epsilonproteobacteria</taxon>
        <taxon>Campylobacterales</taxon>
        <taxon>Sulfurimonadaceae</taxon>
        <taxon>Sulfurimonas</taxon>
    </lineage>
</organism>
<dbReference type="EMBL" id="CP041166">
    <property type="protein sequence ID" value="QFR43496.1"/>
    <property type="molecule type" value="Genomic_DNA"/>
</dbReference>
<feature type="signal peptide" evidence="1">
    <location>
        <begin position="1"/>
        <end position="25"/>
    </location>
</feature>
<proteinExistence type="predicted"/>
<dbReference type="RefSeq" id="WP_152299559.1">
    <property type="nucleotide sequence ID" value="NZ_CP041166.1"/>
</dbReference>
<dbReference type="KEGG" id="suln:FJR47_06085"/>
<evidence type="ECO:0000313" key="3">
    <source>
        <dbReference type="Proteomes" id="UP000326061"/>
    </source>
</evidence>
<dbReference type="PROSITE" id="PS51257">
    <property type="entry name" value="PROKAR_LIPOPROTEIN"/>
    <property type="match status" value="1"/>
</dbReference>
<evidence type="ECO:0000313" key="2">
    <source>
        <dbReference type="EMBL" id="QFR43496.1"/>
    </source>
</evidence>
<keyword evidence="1" id="KW-0732">Signal</keyword>
<sequence>MRGFKFSFFILNFLFLSLITGCSSSENGSSNTSQSTQRICPQCNMPVPESNIYSCKLENNGKISYFDDIGCLILWTKNQKIDINAAKAEVFTNDTHKYINIKDAYYTINEKTPMNYGFAAYEHKKEDTFYIKIDEVKLKMLRGEHLANPKIRKQILGY</sequence>
<feature type="chain" id="PRO_5042489451" description="Copper chaperone NosL" evidence="1">
    <location>
        <begin position="26"/>
        <end position="158"/>
    </location>
</feature>
<dbReference type="AlphaFoldDB" id="A0AAJ4A3Z1"/>
<evidence type="ECO:0000256" key="1">
    <source>
        <dbReference type="SAM" id="SignalP"/>
    </source>
</evidence>